<dbReference type="Proteomes" id="UP000386466">
    <property type="component" value="Unassembled WGS sequence"/>
</dbReference>
<name>A0A485P1Q7_LYNPA</name>
<reference evidence="6 7" key="1">
    <citation type="submission" date="2019-01" db="EMBL/GenBank/DDBJ databases">
        <authorList>
            <person name="Alioto T."/>
            <person name="Alioto T."/>
        </authorList>
    </citation>
    <scope>NUCLEOTIDE SEQUENCE [LARGE SCALE GENOMIC DNA]</scope>
</reference>
<feature type="region of interest" description="Disordered" evidence="5">
    <location>
        <begin position="78"/>
        <end position="118"/>
    </location>
</feature>
<keyword evidence="1 6" id="KW-0689">Ribosomal protein</keyword>
<dbReference type="SUPFAM" id="SSF54189">
    <property type="entry name" value="Ribosomal proteins S24e, L23 and L15e"/>
    <property type="match status" value="1"/>
</dbReference>
<protein>
    <recommendedName>
        <fullName evidence="3">Small ribosomal subunit protein eS24</fullName>
    </recommendedName>
    <alternativeName>
        <fullName evidence="4">40S ribosomal protein S24</fullName>
    </alternativeName>
</protein>
<evidence type="ECO:0000256" key="2">
    <source>
        <dbReference type="ARBA" id="ARBA00023274"/>
    </source>
</evidence>
<gene>
    <name evidence="6" type="ORF">LYPA_23C008302</name>
</gene>
<dbReference type="GO" id="GO:0006412">
    <property type="term" value="P:translation"/>
    <property type="evidence" value="ECO:0007669"/>
    <property type="project" value="InterPro"/>
</dbReference>
<evidence type="ECO:0000256" key="1">
    <source>
        <dbReference type="ARBA" id="ARBA00022980"/>
    </source>
</evidence>
<dbReference type="Pfam" id="PF01282">
    <property type="entry name" value="Ribosomal_S24e"/>
    <property type="match status" value="1"/>
</dbReference>
<dbReference type="InterPro" id="IPR001976">
    <property type="entry name" value="Ribosomal_eS24"/>
</dbReference>
<dbReference type="InterPro" id="IPR053709">
    <property type="entry name" value="eRP_eS24_sf"/>
</dbReference>
<keyword evidence="7" id="KW-1185">Reference proteome</keyword>
<proteinExistence type="predicted"/>
<evidence type="ECO:0000313" key="7">
    <source>
        <dbReference type="Proteomes" id="UP000386466"/>
    </source>
</evidence>
<dbReference type="PANTHER" id="PTHR10496">
    <property type="entry name" value="40S RIBOSOMAL PROTEIN S24"/>
    <property type="match status" value="1"/>
</dbReference>
<feature type="compositionally biased region" description="Basic residues" evidence="5">
    <location>
        <begin position="87"/>
        <end position="107"/>
    </location>
</feature>
<dbReference type="EMBL" id="CAAGRJ010025724">
    <property type="protein sequence ID" value="VFV38228.1"/>
    <property type="molecule type" value="Genomic_DNA"/>
</dbReference>
<organism evidence="6 7">
    <name type="scientific">Lynx pardinus</name>
    <name type="common">Iberian lynx</name>
    <name type="synonym">Felis pardina</name>
    <dbReference type="NCBI Taxonomy" id="191816"/>
    <lineage>
        <taxon>Eukaryota</taxon>
        <taxon>Metazoa</taxon>
        <taxon>Chordata</taxon>
        <taxon>Craniata</taxon>
        <taxon>Vertebrata</taxon>
        <taxon>Euteleostomi</taxon>
        <taxon>Mammalia</taxon>
        <taxon>Eutheria</taxon>
        <taxon>Laurasiatheria</taxon>
        <taxon>Carnivora</taxon>
        <taxon>Feliformia</taxon>
        <taxon>Felidae</taxon>
        <taxon>Felinae</taxon>
        <taxon>Lynx</taxon>
    </lineage>
</organism>
<sequence length="118" mass="13736">MAILIHQQKQMVIDVLHPRKSTVPKTEIQEKNSQNVQDYIRCHLCIWIQNHFGDGKTTGFDMFYDSFDYAKKSEPKHRLARQGLYEKKKKSRKQQKGSMNRTKKVRGTAKTNVGAGKK</sequence>
<dbReference type="AlphaFoldDB" id="A0A485P1Q7"/>
<accession>A0A485P1Q7</accession>
<dbReference type="InterPro" id="IPR012678">
    <property type="entry name" value="Ribosomal_uL23/eL15/eS24_sf"/>
</dbReference>
<keyword evidence="2" id="KW-0687">Ribonucleoprotein</keyword>
<evidence type="ECO:0000256" key="4">
    <source>
        <dbReference type="ARBA" id="ARBA00035458"/>
    </source>
</evidence>
<evidence type="ECO:0000313" key="6">
    <source>
        <dbReference type="EMBL" id="VFV38228.1"/>
    </source>
</evidence>
<evidence type="ECO:0000256" key="3">
    <source>
        <dbReference type="ARBA" id="ARBA00035149"/>
    </source>
</evidence>
<dbReference type="GO" id="GO:0003735">
    <property type="term" value="F:structural constituent of ribosome"/>
    <property type="evidence" value="ECO:0007669"/>
    <property type="project" value="InterPro"/>
</dbReference>
<evidence type="ECO:0000256" key="5">
    <source>
        <dbReference type="SAM" id="MobiDB-lite"/>
    </source>
</evidence>
<dbReference type="Gene3D" id="3.30.70.3370">
    <property type="match status" value="1"/>
</dbReference>
<dbReference type="GO" id="GO:0044391">
    <property type="term" value="C:ribosomal subunit"/>
    <property type="evidence" value="ECO:0007669"/>
    <property type="project" value="UniProtKB-ARBA"/>
</dbReference>